<feature type="transmembrane region" description="Helical" evidence="1">
    <location>
        <begin position="47"/>
        <end position="67"/>
    </location>
</feature>
<feature type="transmembrane region" description="Helical" evidence="1">
    <location>
        <begin position="144"/>
        <end position="161"/>
    </location>
</feature>
<comment type="caution">
    <text evidence="2">The sequence shown here is derived from an EMBL/GenBank/DDBJ whole genome shotgun (WGS) entry which is preliminary data.</text>
</comment>
<keyword evidence="1" id="KW-0812">Transmembrane</keyword>
<evidence type="ECO:0000313" key="2">
    <source>
        <dbReference type="EMBL" id="MPM68731.1"/>
    </source>
</evidence>
<reference evidence="2" key="1">
    <citation type="submission" date="2019-08" db="EMBL/GenBank/DDBJ databases">
        <authorList>
            <person name="Kucharzyk K."/>
            <person name="Murdoch R.W."/>
            <person name="Higgins S."/>
            <person name="Loffler F."/>
        </authorList>
    </citation>
    <scope>NUCLEOTIDE SEQUENCE</scope>
</reference>
<dbReference type="AlphaFoldDB" id="A0A645BVU3"/>
<keyword evidence="1" id="KW-0472">Membrane</keyword>
<organism evidence="2">
    <name type="scientific">bioreactor metagenome</name>
    <dbReference type="NCBI Taxonomy" id="1076179"/>
    <lineage>
        <taxon>unclassified sequences</taxon>
        <taxon>metagenomes</taxon>
        <taxon>ecological metagenomes</taxon>
    </lineage>
</organism>
<accession>A0A645BVU3</accession>
<proteinExistence type="predicted"/>
<sequence>MKAFARYTLTKRLTAAPVHPQDAPIRVLGHFLEEGLMKLKQLLNGTTPLLTLIYLIGVAEVVLLVSFSAAGGRVAFPYFLHQGWLCYLLLSRNLGYAMIFQDGTWARGKNPALKPKAGAWFLALFLPQVLFSVFLPFYLFTLGGLFRCGAAVALLMLKILLARQVWPMLRAPGSREAGAE</sequence>
<keyword evidence="1" id="KW-1133">Transmembrane helix</keyword>
<evidence type="ECO:0000256" key="1">
    <source>
        <dbReference type="SAM" id="Phobius"/>
    </source>
</evidence>
<dbReference type="EMBL" id="VSSQ01022427">
    <property type="protein sequence ID" value="MPM68731.1"/>
    <property type="molecule type" value="Genomic_DNA"/>
</dbReference>
<gene>
    <name evidence="2" type="ORF">SDC9_115665</name>
</gene>
<feature type="transmembrane region" description="Helical" evidence="1">
    <location>
        <begin position="119"/>
        <end position="138"/>
    </location>
</feature>
<protein>
    <submittedName>
        <fullName evidence="2">Uncharacterized protein</fullName>
    </submittedName>
</protein>
<name>A0A645BVU3_9ZZZZ</name>
<feature type="transmembrane region" description="Helical" evidence="1">
    <location>
        <begin position="79"/>
        <end position="99"/>
    </location>
</feature>